<keyword evidence="1" id="KW-0479">Metal-binding</keyword>
<sequence>MKQDNALSRIAASKKIASEGKRIVNIATFSNFNHKALNDLITFNLNDLGCYPSFYDGIYSDYFPHVLGNAADIKTFGAQFHFYVLDSSFIENDIGSLLPVDDIRDNIREHKSRLAYLLNFSAVGCDARIVLNTVHIAESQLKQIIAQDQRAALKQLIGEFNAYLLALGQTEDRVTVVDLQETGGTVEDAATRRAAQLLGLGVGLDALDVIARAGVAAIRHALGKTLKCVVSDLDNTLWKGILADDGADGILMADKHIGTGHLRYQEYLRHLYDQGVILAICSKNNLENVEEAFKRRADEMRISLDKFSVVSANWQGKSGNILNIANELNISPEHMLFIDDSAFECAEVKARIPAITVLEFSGDVAENVAALIAADYFLRPTISSDDRMRNLSYAQNKLRTELQKEFADDHAFLSSLGMTLTILPVETSTLDRVSQLTLRTNQFNMTTQRMTTQDVAGYLAREGHLAVTLACRDRIGDYGTIGAIFLRFDGDGCHIDNFIMSCRIFGRQIEFAAMRWLFGLCRARGVDRITAAYGPTEKNKKFQRFYPDCGFGETASNVFTVIDPAPALLTENSNTVTVKEGE</sequence>
<name>A0A2K8QNA5_9GAMM</name>
<reference evidence="3" key="1">
    <citation type="journal article" date="2018" name="Genome Announc.">
        <title>Complete genome sequence of a Dickeya fangzhongdai type strain causing bleeding canker of pear tree trunks.</title>
        <authorList>
            <person name="Zhao Y."/>
            <person name="Tian Y."/>
            <person name="Li X."/>
            <person name="Hu B."/>
        </authorList>
    </citation>
    <scope>NUCLEOTIDE SEQUENCE [LARGE SCALE GENOMIC DNA]</scope>
    <source>
        <strain evidence="3">DSM 101947</strain>
    </source>
</reference>
<dbReference type="GeneID" id="66564599"/>
<dbReference type="SUPFAM" id="SSF56784">
    <property type="entry name" value="HAD-like"/>
    <property type="match status" value="1"/>
</dbReference>
<organism evidence="2 3">
    <name type="scientific">Dickeya fangzhongdai</name>
    <dbReference type="NCBI Taxonomy" id="1778540"/>
    <lineage>
        <taxon>Bacteria</taxon>
        <taxon>Pseudomonadati</taxon>
        <taxon>Pseudomonadota</taxon>
        <taxon>Gammaproteobacteria</taxon>
        <taxon>Enterobacterales</taxon>
        <taxon>Pectobacteriaceae</taxon>
        <taxon>Dickeya</taxon>
    </lineage>
</organism>
<dbReference type="Gene3D" id="3.40.50.1000">
    <property type="entry name" value="HAD superfamily/HAD-like"/>
    <property type="match status" value="1"/>
</dbReference>
<dbReference type="KEGG" id="dfn:CVE23_09675"/>
<dbReference type="Proteomes" id="UP000231901">
    <property type="component" value="Chromosome"/>
</dbReference>
<dbReference type="AlphaFoldDB" id="A0A2K8QNA5"/>
<dbReference type="GO" id="GO:0016788">
    <property type="term" value="F:hydrolase activity, acting on ester bonds"/>
    <property type="evidence" value="ECO:0007669"/>
    <property type="project" value="UniProtKB-ARBA"/>
</dbReference>
<dbReference type="RefSeq" id="WP_100849422.1">
    <property type="nucleotide sequence ID" value="NZ_BMJF01000001.1"/>
</dbReference>
<dbReference type="InterPro" id="IPR023214">
    <property type="entry name" value="HAD_sf"/>
</dbReference>
<dbReference type="SUPFAM" id="SSF55729">
    <property type="entry name" value="Acyl-CoA N-acyltransferases (Nat)"/>
    <property type="match status" value="1"/>
</dbReference>
<evidence type="ECO:0000256" key="1">
    <source>
        <dbReference type="ARBA" id="ARBA00022723"/>
    </source>
</evidence>
<dbReference type="InterPro" id="IPR036412">
    <property type="entry name" value="HAD-like_sf"/>
</dbReference>
<dbReference type="NCBIfam" id="TIGR01681">
    <property type="entry name" value="HAD-SF-IIIC"/>
    <property type="match status" value="1"/>
</dbReference>
<protein>
    <submittedName>
        <fullName evidence="2">Methoxymalonyl-ACP biosynthesis protein FkbH</fullName>
    </submittedName>
</protein>
<gene>
    <name evidence="2" type="ORF">CVE23_09675</name>
</gene>
<dbReference type="GO" id="GO:0046872">
    <property type="term" value="F:metal ion binding"/>
    <property type="evidence" value="ECO:0007669"/>
    <property type="project" value="UniProtKB-KW"/>
</dbReference>
<keyword evidence="3" id="KW-1185">Reference proteome</keyword>
<evidence type="ECO:0000313" key="3">
    <source>
        <dbReference type="Proteomes" id="UP000231901"/>
    </source>
</evidence>
<dbReference type="InterPro" id="IPR036514">
    <property type="entry name" value="SGNH_hydro_sf"/>
</dbReference>
<dbReference type="EMBL" id="CP025003">
    <property type="protein sequence ID" value="ATZ94210.1"/>
    <property type="molecule type" value="Genomic_DNA"/>
</dbReference>
<dbReference type="InterPro" id="IPR010033">
    <property type="entry name" value="HAD_SF_ppase_IIIC"/>
</dbReference>
<dbReference type="NCBIfam" id="TIGR01686">
    <property type="entry name" value="FkbH"/>
    <property type="match status" value="1"/>
</dbReference>
<dbReference type="InterPro" id="IPR016181">
    <property type="entry name" value="Acyl_CoA_acyltransferase"/>
</dbReference>
<accession>A0A2K8QNA5</accession>
<dbReference type="Gene3D" id="3.40.50.1110">
    <property type="entry name" value="SGNH hydrolase"/>
    <property type="match status" value="1"/>
</dbReference>
<dbReference type="InterPro" id="IPR010037">
    <property type="entry name" value="FkbH_domain"/>
</dbReference>
<evidence type="ECO:0000313" key="2">
    <source>
        <dbReference type="EMBL" id="ATZ94210.1"/>
    </source>
</evidence>
<dbReference type="Gene3D" id="3.40.630.30">
    <property type="match status" value="1"/>
</dbReference>
<proteinExistence type="predicted"/>